<reference evidence="4" key="1">
    <citation type="submission" date="2011-05" db="EMBL/GenBank/DDBJ databases">
        <authorList>
            <person name="Richards S.R."/>
            <person name="Qu J."/>
            <person name="Jiang H."/>
            <person name="Jhangiani S.N."/>
            <person name="Agravi P."/>
            <person name="Goodspeed R."/>
            <person name="Gross S."/>
            <person name="Mandapat C."/>
            <person name="Jackson L."/>
            <person name="Mathew T."/>
            <person name="Pu L."/>
            <person name="Thornton R."/>
            <person name="Saada N."/>
            <person name="Wilczek-Boney K.B."/>
            <person name="Lee S."/>
            <person name="Kovar C."/>
            <person name="Wu Y."/>
            <person name="Scherer S.E."/>
            <person name="Worley K.C."/>
            <person name="Muzny D.M."/>
            <person name="Gibbs R."/>
        </authorList>
    </citation>
    <scope>NUCLEOTIDE SEQUENCE</scope>
    <source>
        <strain evidence="4">Brora</strain>
    </source>
</reference>
<name>T1IGT4_STRMM</name>
<dbReference type="EMBL" id="AFFK01012760">
    <property type="status" value="NOT_ANNOTATED_CDS"/>
    <property type="molecule type" value="Genomic_DNA"/>
</dbReference>
<dbReference type="EnsemblMetazoa" id="SMAR000034-RA">
    <property type="protein sequence ID" value="SMAR000034-PA"/>
    <property type="gene ID" value="SMAR000034"/>
</dbReference>
<dbReference type="HOGENOM" id="CLU_000384_6_5_1"/>
<feature type="region of interest" description="Disordered" evidence="1">
    <location>
        <begin position="255"/>
        <end position="349"/>
    </location>
</feature>
<sequence length="349" mass="40517">MLVFFFPTDDEEIVETGNGFKAVIPPSLRRRVLFACHGHPMSGHFGISKTAHRTRLLYHWKGLSKEVRKYVRGCQHCQQYKPVQKKPTAGEYTTHNMTAPWETMALDLMGPKPAGKNQTAISEATGHTPLVLNTGRIIPPSWDPRLIGYAGRFDKNNPEEFVTKLIDTIKRAHQSRHLQIQKNYERHRDIHNKKYTDCKFELNDLVWKKTHNLSKADDKYHAGFDKKRDGPWRIIHVHDLVPNIPHYPIEQWEEGQEVATHQANETPSWLDETIPVENNPNYPTIGAAETLRGLDKNERFDWDEQPDSRNQKKSPKRRKRENQPPQGSRTSRRPAKMSSQMEASKQRRT</sequence>
<dbReference type="PANTHER" id="PTHR47266">
    <property type="entry name" value="ENDONUCLEASE-RELATED"/>
    <property type="match status" value="1"/>
</dbReference>
<reference evidence="3" key="2">
    <citation type="submission" date="2015-02" db="UniProtKB">
        <authorList>
            <consortium name="EnsemblMetazoa"/>
        </authorList>
    </citation>
    <scope>IDENTIFICATION</scope>
</reference>
<feature type="domain" description="Integrase zinc-binding" evidence="2">
    <location>
        <begin position="24"/>
        <end position="82"/>
    </location>
</feature>
<dbReference type="InterPro" id="IPR041588">
    <property type="entry name" value="Integrase_H2C2"/>
</dbReference>
<evidence type="ECO:0000313" key="4">
    <source>
        <dbReference type="Proteomes" id="UP000014500"/>
    </source>
</evidence>
<dbReference type="FunFam" id="1.10.340.70:FF:000001">
    <property type="entry name" value="Retrovirus-related Pol polyprotein from transposon gypsy-like Protein"/>
    <property type="match status" value="1"/>
</dbReference>
<feature type="compositionally biased region" description="Basic residues" evidence="1">
    <location>
        <begin position="311"/>
        <end position="320"/>
    </location>
</feature>
<evidence type="ECO:0000313" key="3">
    <source>
        <dbReference type="EnsemblMetazoa" id="SMAR000034-PA"/>
    </source>
</evidence>
<dbReference type="InterPro" id="IPR052160">
    <property type="entry name" value="Gypsy_RT_Integrase-like"/>
</dbReference>
<evidence type="ECO:0000256" key="1">
    <source>
        <dbReference type="SAM" id="MobiDB-lite"/>
    </source>
</evidence>
<keyword evidence="4" id="KW-1185">Reference proteome</keyword>
<dbReference type="Gene3D" id="1.10.340.70">
    <property type="match status" value="1"/>
</dbReference>
<dbReference type="AlphaFoldDB" id="T1IGT4"/>
<dbReference type="Proteomes" id="UP000014500">
    <property type="component" value="Unassembled WGS sequence"/>
</dbReference>
<dbReference type="STRING" id="126957.T1IGT4"/>
<protein>
    <recommendedName>
        <fullName evidence="2">Integrase zinc-binding domain-containing protein</fullName>
    </recommendedName>
</protein>
<proteinExistence type="predicted"/>
<organism evidence="3 4">
    <name type="scientific">Strigamia maritima</name>
    <name type="common">European centipede</name>
    <name type="synonym">Geophilus maritimus</name>
    <dbReference type="NCBI Taxonomy" id="126957"/>
    <lineage>
        <taxon>Eukaryota</taxon>
        <taxon>Metazoa</taxon>
        <taxon>Ecdysozoa</taxon>
        <taxon>Arthropoda</taxon>
        <taxon>Myriapoda</taxon>
        <taxon>Chilopoda</taxon>
        <taxon>Pleurostigmophora</taxon>
        <taxon>Geophilomorpha</taxon>
        <taxon>Linotaeniidae</taxon>
        <taxon>Strigamia</taxon>
    </lineage>
</organism>
<dbReference type="PhylomeDB" id="T1IGT4"/>
<evidence type="ECO:0000259" key="2">
    <source>
        <dbReference type="Pfam" id="PF17921"/>
    </source>
</evidence>
<feature type="compositionally biased region" description="Basic and acidic residues" evidence="1">
    <location>
        <begin position="292"/>
        <end position="310"/>
    </location>
</feature>
<accession>T1IGT4</accession>
<dbReference type="eggNOG" id="KOG0017">
    <property type="taxonomic scope" value="Eukaryota"/>
</dbReference>
<dbReference type="Pfam" id="PF17921">
    <property type="entry name" value="Integrase_H2C2"/>
    <property type="match status" value="1"/>
</dbReference>